<keyword evidence="4" id="KW-0812">Transmembrane</keyword>
<evidence type="ECO:0000256" key="2">
    <source>
        <dbReference type="ARBA" id="ARBA00023054"/>
    </source>
</evidence>
<dbReference type="InterPro" id="IPR050465">
    <property type="entry name" value="UPF0194_transport"/>
</dbReference>
<evidence type="ECO:0000256" key="1">
    <source>
        <dbReference type="ARBA" id="ARBA00004196"/>
    </source>
</evidence>
<keyword evidence="2 3" id="KW-0175">Coiled coil</keyword>
<dbReference type="GO" id="GO:0030313">
    <property type="term" value="C:cell envelope"/>
    <property type="evidence" value="ECO:0007669"/>
    <property type="project" value="UniProtKB-SubCell"/>
</dbReference>
<accession>A0A5C8LY06</accession>
<evidence type="ECO:0000313" key="5">
    <source>
        <dbReference type="EMBL" id="TXK82181.1"/>
    </source>
</evidence>
<sequence length="434" mass="48319">MDKIWHVFSIVMLSVTLRKHMDILLPQRRPWRIYLLALGFSLLLCYGLYQLASPAVPAVSLKEYPLVEVQQSDIALYTDALGELFASQQLLLTAPAQGAVIEVLQRPGALVQADTVILRLDNPELDLKVRAAESNVQKMQAELSAFHAQQQSQLLEQQGRLAELAALLEQAELETNLNTELVKRGIAANIELQRAKLRLRQQQQKLDFEQQKFTQFSGLQKAELEQKQVQLKQLDDELRLLQKQQQKMLVTAGIAGYLQQLDVELGQNVAQGAALARVGSQQKLSARIYINQRQADQVVIGSPVMIDSRKGLIEGRIHRIEALVENGTVAAEVSLPDELPPGLRPSLDITASVLVGERNNALYITQQAGLRPNSTERVFVQGATGIAHARQVRFGELSNKQLLIEAGLEAGERFIAVPSDLWPDQPLLQLKQQK</sequence>
<comment type="caution">
    <text evidence="5">The sequence shown here is derived from an EMBL/GenBank/DDBJ whole genome shotgun (WGS) entry which is preliminary data.</text>
</comment>
<dbReference type="OrthoDB" id="6397038at2"/>
<keyword evidence="6" id="KW-1185">Reference proteome</keyword>
<comment type="subcellular location">
    <subcellularLocation>
        <location evidence="1">Cell envelope</location>
    </subcellularLocation>
</comment>
<keyword evidence="4" id="KW-1133">Transmembrane helix</keyword>
<feature type="coiled-coil region" evidence="3">
    <location>
        <begin position="122"/>
        <end position="251"/>
    </location>
</feature>
<feature type="transmembrane region" description="Helical" evidence="4">
    <location>
        <begin position="33"/>
        <end position="52"/>
    </location>
</feature>
<organism evidence="5 6">
    <name type="scientific">Rheinheimera tangshanensis</name>
    <dbReference type="NCBI Taxonomy" id="400153"/>
    <lineage>
        <taxon>Bacteria</taxon>
        <taxon>Pseudomonadati</taxon>
        <taxon>Pseudomonadota</taxon>
        <taxon>Gammaproteobacteria</taxon>
        <taxon>Chromatiales</taxon>
        <taxon>Chromatiaceae</taxon>
        <taxon>Rheinheimera</taxon>
    </lineage>
</organism>
<dbReference type="Proteomes" id="UP000321814">
    <property type="component" value="Unassembled WGS sequence"/>
</dbReference>
<proteinExistence type="predicted"/>
<reference evidence="5 6" key="1">
    <citation type="submission" date="2019-08" db="EMBL/GenBank/DDBJ databases">
        <title>Draft genome analysis of Rheinheimera tangshanensis isolated from the roots of fresh rice plants (Oryza sativa).</title>
        <authorList>
            <person name="Yu Q."/>
            <person name="Qi Y."/>
            <person name="Zhang H."/>
            <person name="Pu J."/>
        </authorList>
    </citation>
    <scope>NUCLEOTIDE SEQUENCE [LARGE SCALE GENOMIC DNA]</scope>
    <source>
        <strain evidence="5 6">JA3-B52</strain>
    </source>
</reference>
<protein>
    <submittedName>
        <fullName evidence="5">HlyD family efflux transporter periplasmic adaptor subunit</fullName>
    </submittedName>
</protein>
<dbReference type="PANTHER" id="PTHR32347">
    <property type="entry name" value="EFFLUX SYSTEM COMPONENT YKNX-RELATED"/>
    <property type="match status" value="1"/>
</dbReference>
<evidence type="ECO:0000256" key="3">
    <source>
        <dbReference type="SAM" id="Coils"/>
    </source>
</evidence>
<evidence type="ECO:0000313" key="6">
    <source>
        <dbReference type="Proteomes" id="UP000321814"/>
    </source>
</evidence>
<dbReference type="AlphaFoldDB" id="A0A5C8LY06"/>
<dbReference type="Gene3D" id="2.40.50.100">
    <property type="match status" value="1"/>
</dbReference>
<name>A0A5C8LY06_9GAMM</name>
<dbReference type="Gene3D" id="2.40.30.170">
    <property type="match status" value="1"/>
</dbReference>
<dbReference type="PANTHER" id="PTHR32347:SF23">
    <property type="entry name" value="BLL5650 PROTEIN"/>
    <property type="match status" value="1"/>
</dbReference>
<keyword evidence="4" id="KW-0472">Membrane</keyword>
<dbReference type="Gene3D" id="1.10.287.470">
    <property type="entry name" value="Helix hairpin bin"/>
    <property type="match status" value="1"/>
</dbReference>
<gene>
    <name evidence="5" type="ORF">FU839_04655</name>
</gene>
<dbReference type="Gene3D" id="2.40.420.20">
    <property type="match status" value="1"/>
</dbReference>
<evidence type="ECO:0000256" key="4">
    <source>
        <dbReference type="SAM" id="Phobius"/>
    </source>
</evidence>
<dbReference type="EMBL" id="VRLR01000002">
    <property type="protein sequence ID" value="TXK82181.1"/>
    <property type="molecule type" value="Genomic_DNA"/>
</dbReference>